<comment type="subcellular location">
    <subcellularLocation>
        <location evidence="1">Cell membrane</location>
        <topology evidence="1">Multi-pass membrane protein</topology>
    </subcellularLocation>
</comment>
<reference evidence="8" key="1">
    <citation type="submission" date="2021-01" db="EMBL/GenBank/DDBJ databases">
        <title>Draft genome sequence of Acholeplasmataceae bacterium strain Mahy22.</title>
        <authorList>
            <person name="Watanabe M."/>
            <person name="Kojima H."/>
            <person name="Fukui M."/>
        </authorList>
    </citation>
    <scope>NUCLEOTIDE SEQUENCE</scope>
    <source>
        <strain evidence="8">Mahy22</strain>
    </source>
</reference>
<dbReference type="SUPFAM" id="SSF143865">
    <property type="entry name" value="CorA soluble domain-like"/>
    <property type="match status" value="1"/>
</dbReference>
<dbReference type="EMBL" id="AP024412">
    <property type="protein sequence ID" value="BCR36447.1"/>
    <property type="molecule type" value="Genomic_DNA"/>
</dbReference>
<gene>
    <name evidence="8" type="primary">corA</name>
    <name evidence="8" type="ORF">MPAN_013400</name>
</gene>
<evidence type="ECO:0000313" key="8">
    <source>
        <dbReference type="EMBL" id="BCR36447.1"/>
    </source>
</evidence>
<keyword evidence="9" id="KW-1185">Reference proteome</keyword>
<evidence type="ECO:0000256" key="3">
    <source>
        <dbReference type="ARBA" id="ARBA00022448"/>
    </source>
</evidence>
<dbReference type="PANTHER" id="PTHR46494:SF1">
    <property type="entry name" value="CORA FAMILY METAL ION TRANSPORTER (EUROFUNG)"/>
    <property type="match status" value="1"/>
</dbReference>
<organism evidence="8 9">
    <name type="scientific">Mariniplasma anaerobium</name>
    <dbReference type="NCBI Taxonomy" id="2735436"/>
    <lineage>
        <taxon>Bacteria</taxon>
        <taxon>Bacillati</taxon>
        <taxon>Mycoplasmatota</taxon>
        <taxon>Mollicutes</taxon>
        <taxon>Acholeplasmatales</taxon>
        <taxon>Acholeplasmataceae</taxon>
        <taxon>Mariniplasma</taxon>
    </lineage>
</organism>
<evidence type="ECO:0000256" key="4">
    <source>
        <dbReference type="ARBA" id="ARBA00022475"/>
    </source>
</evidence>
<dbReference type="KEGG" id="manr:MPAN_013400"/>
<dbReference type="SUPFAM" id="SSF144083">
    <property type="entry name" value="Magnesium transport protein CorA, transmembrane region"/>
    <property type="match status" value="1"/>
</dbReference>
<proteinExistence type="inferred from homology"/>
<dbReference type="GO" id="GO:0005886">
    <property type="term" value="C:plasma membrane"/>
    <property type="evidence" value="ECO:0007669"/>
    <property type="project" value="UniProtKB-SubCell"/>
</dbReference>
<name>A0A7U9TIP0_9MOLU</name>
<accession>A0A7U9TIP0</accession>
<dbReference type="Gene3D" id="1.20.58.340">
    <property type="entry name" value="Magnesium transport protein CorA, transmembrane region"/>
    <property type="match status" value="2"/>
</dbReference>
<dbReference type="InterPro" id="IPR002523">
    <property type="entry name" value="MgTranspt_CorA/ZnTranspt_ZntB"/>
</dbReference>
<keyword evidence="3" id="KW-0813">Transport</keyword>
<dbReference type="GO" id="GO:0015087">
    <property type="term" value="F:cobalt ion transmembrane transporter activity"/>
    <property type="evidence" value="ECO:0007669"/>
    <property type="project" value="TreeGrafter"/>
</dbReference>
<dbReference type="InterPro" id="IPR045863">
    <property type="entry name" value="CorA_TM1_TM2"/>
</dbReference>
<evidence type="ECO:0000256" key="5">
    <source>
        <dbReference type="ARBA" id="ARBA00022692"/>
    </source>
</evidence>
<dbReference type="Proteomes" id="UP000620133">
    <property type="component" value="Chromosome"/>
</dbReference>
<evidence type="ECO:0000256" key="7">
    <source>
        <dbReference type="ARBA" id="ARBA00023136"/>
    </source>
</evidence>
<dbReference type="RefSeq" id="WP_176239940.1">
    <property type="nucleotide sequence ID" value="NZ_AP024412.1"/>
</dbReference>
<evidence type="ECO:0000256" key="2">
    <source>
        <dbReference type="ARBA" id="ARBA00009765"/>
    </source>
</evidence>
<comment type="similarity">
    <text evidence="2">Belongs to the CorA metal ion transporter (MIT) (TC 1.A.35) family.</text>
</comment>
<dbReference type="Pfam" id="PF01544">
    <property type="entry name" value="CorA"/>
    <property type="match status" value="1"/>
</dbReference>
<keyword evidence="7" id="KW-0472">Membrane</keyword>
<sequence length="335" mass="39967">MKITDYFKPKSLVYTGQYVDQETKFKRIVYDVDKYEVYDDLVKTEGKEYIKVVGLNDLDKMKELFDMYAIDGFIMEDILNVNQRNKIQAVGDYIFASFSLMYHEQEEVRKEYMSIILKKDVIITFHETEPEYLLPLETLIKEYKELRKNDVDFIFYQILDLVTDDHLASCDIFDFEMNLFEEEILETKRLGQDKFYVLRKNILQLQNMTTPLYQQLEDVLKDPDHIFSKVTVKYLDDLIDHMNRLEQKLNHLRDMMKTMLDLDMNNQSTRMNKIMSTLTLFSAIFIPLSFLTGFFGMNFVYFGLLELENAIFFFAAICLAIAGIMLYIFKKNHWF</sequence>
<keyword evidence="6" id="KW-1133">Transmembrane helix</keyword>
<dbReference type="Gene3D" id="3.30.460.20">
    <property type="entry name" value="CorA soluble domain-like"/>
    <property type="match status" value="1"/>
</dbReference>
<keyword evidence="5" id="KW-0812">Transmembrane</keyword>
<protein>
    <submittedName>
        <fullName evidence="8">Cobalt/magnesium transport protein CorA</fullName>
    </submittedName>
</protein>
<dbReference type="GO" id="GO:0000287">
    <property type="term" value="F:magnesium ion binding"/>
    <property type="evidence" value="ECO:0007669"/>
    <property type="project" value="TreeGrafter"/>
</dbReference>
<dbReference type="AlphaFoldDB" id="A0A7U9TIP0"/>
<evidence type="ECO:0000313" key="9">
    <source>
        <dbReference type="Proteomes" id="UP000620133"/>
    </source>
</evidence>
<keyword evidence="4" id="KW-1003">Cell membrane</keyword>
<evidence type="ECO:0000256" key="1">
    <source>
        <dbReference type="ARBA" id="ARBA00004651"/>
    </source>
</evidence>
<dbReference type="InterPro" id="IPR045861">
    <property type="entry name" value="CorA_cytoplasmic_dom"/>
</dbReference>
<dbReference type="GO" id="GO:0050897">
    <property type="term" value="F:cobalt ion binding"/>
    <property type="evidence" value="ECO:0007669"/>
    <property type="project" value="TreeGrafter"/>
</dbReference>
<evidence type="ECO:0000256" key="6">
    <source>
        <dbReference type="ARBA" id="ARBA00022989"/>
    </source>
</evidence>
<dbReference type="PANTHER" id="PTHR46494">
    <property type="entry name" value="CORA FAMILY METAL ION TRANSPORTER (EUROFUNG)"/>
    <property type="match status" value="1"/>
</dbReference>
<dbReference type="GO" id="GO:0015095">
    <property type="term" value="F:magnesium ion transmembrane transporter activity"/>
    <property type="evidence" value="ECO:0007669"/>
    <property type="project" value="TreeGrafter"/>
</dbReference>